<dbReference type="AlphaFoldDB" id="A0AAV5WJD3"/>
<name>A0AAV5WJD3_9BILA</name>
<accession>A0AAV5WJD3</accession>
<feature type="non-terminal residue" evidence="1">
    <location>
        <position position="1"/>
    </location>
</feature>
<gene>
    <name evidence="1" type="ORF">PFISCL1PPCAC_22121</name>
</gene>
<reference evidence="1" key="1">
    <citation type="submission" date="2023-10" db="EMBL/GenBank/DDBJ databases">
        <title>Genome assembly of Pristionchus species.</title>
        <authorList>
            <person name="Yoshida K."/>
            <person name="Sommer R.J."/>
        </authorList>
    </citation>
    <scope>NUCLEOTIDE SEQUENCE</scope>
    <source>
        <strain evidence="1">RS5133</strain>
    </source>
</reference>
<organism evidence="1 2">
    <name type="scientific">Pristionchus fissidentatus</name>
    <dbReference type="NCBI Taxonomy" id="1538716"/>
    <lineage>
        <taxon>Eukaryota</taxon>
        <taxon>Metazoa</taxon>
        <taxon>Ecdysozoa</taxon>
        <taxon>Nematoda</taxon>
        <taxon>Chromadorea</taxon>
        <taxon>Rhabditida</taxon>
        <taxon>Rhabditina</taxon>
        <taxon>Diplogasteromorpha</taxon>
        <taxon>Diplogasteroidea</taxon>
        <taxon>Neodiplogasteridae</taxon>
        <taxon>Pristionchus</taxon>
    </lineage>
</organism>
<keyword evidence="2" id="KW-1185">Reference proteome</keyword>
<evidence type="ECO:0000313" key="2">
    <source>
        <dbReference type="Proteomes" id="UP001432322"/>
    </source>
</evidence>
<dbReference type="Proteomes" id="UP001432322">
    <property type="component" value="Unassembled WGS sequence"/>
</dbReference>
<sequence>LFISDCRGSQKLLTTQNFQNGSLHLYSDGLPLHVLSFLEPPELLSMESVNSVTKRAVEVEKMKETVKRRIEFH</sequence>
<dbReference type="EMBL" id="BTSY01000005">
    <property type="protein sequence ID" value="GMT30824.1"/>
    <property type="molecule type" value="Genomic_DNA"/>
</dbReference>
<evidence type="ECO:0000313" key="1">
    <source>
        <dbReference type="EMBL" id="GMT30824.1"/>
    </source>
</evidence>
<proteinExistence type="predicted"/>
<feature type="non-terminal residue" evidence="1">
    <location>
        <position position="73"/>
    </location>
</feature>
<protein>
    <submittedName>
        <fullName evidence="1">Uncharacterized protein</fullName>
    </submittedName>
</protein>
<comment type="caution">
    <text evidence="1">The sequence shown here is derived from an EMBL/GenBank/DDBJ whole genome shotgun (WGS) entry which is preliminary data.</text>
</comment>